<gene>
    <name evidence="1" type="ORF">SAMN05443639_11382</name>
</gene>
<proteinExistence type="predicted"/>
<accession>A0A1I0KR77</accession>
<organism evidence="1 2">
    <name type="scientific">Stigmatella erecta</name>
    <dbReference type="NCBI Taxonomy" id="83460"/>
    <lineage>
        <taxon>Bacteria</taxon>
        <taxon>Pseudomonadati</taxon>
        <taxon>Myxococcota</taxon>
        <taxon>Myxococcia</taxon>
        <taxon>Myxococcales</taxon>
        <taxon>Cystobacterineae</taxon>
        <taxon>Archangiaceae</taxon>
        <taxon>Stigmatella</taxon>
    </lineage>
</organism>
<name>A0A1I0KR77_9BACT</name>
<dbReference type="AlphaFoldDB" id="A0A1I0KR77"/>
<sequence>MLGQDLRLLRKEGFKGLGVRVDGDVGNQTLNFVLEPCYLEYVRTCHSARMAVRVLKGEYVRVDQREMPDAGPR</sequence>
<reference evidence="2" key="1">
    <citation type="submission" date="2016-10" db="EMBL/GenBank/DDBJ databases">
        <authorList>
            <person name="Varghese N."/>
            <person name="Submissions S."/>
        </authorList>
    </citation>
    <scope>NUCLEOTIDE SEQUENCE [LARGE SCALE GENOMIC DNA]</scope>
    <source>
        <strain evidence="2">DSM 16858</strain>
    </source>
</reference>
<evidence type="ECO:0000313" key="2">
    <source>
        <dbReference type="Proteomes" id="UP000199181"/>
    </source>
</evidence>
<dbReference type="EMBL" id="FOIJ01000013">
    <property type="protein sequence ID" value="SEU27958.1"/>
    <property type="molecule type" value="Genomic_DNA"/>
</dbReference>
<dbReference type="Proteomes" id="UP000199181">
    <property type="component" value="Unassembled WGS sequence"/>
</dbReference>
<evidence type="ECO:0000313" key="1">
    <source>
        <dbReference type="EMBL" id="SEU27958.1"/>
    </source>
</evidence>
<protein>
    <submittedName>
        <fullName evidence="1">Uncharacterized protein</fullName>
    </submittedName>
</protein>
<keyword evidence="2" id="KW-1185">Reference proteome</keyword>